<feature type="compositionally biased region" description="Polar residues" evidence="1">
    <location>
        <begin position="77"/>
        <end position="111"/>
    </location>
</feature>
<feature type="compositionally biased region" description="Basic and acidic residues" evidence="1">
    <location>
        <begin position="505"/>
        <end position="517"/>
    </location>
</feature>
<dbReference type="AlphaFoldDB" id="A0A0G4FA29"/>
<reference evidence="3" key="1">
    <citation type="submission" date="2014-11" db="EMBL/GenBank/DDBJ databases">
        <authorList>
            <person name="Otto D Thomas"/>
            <person name="Naeem Raeece"/>
        </authorList>
    </citation>
    <scope>NUCLEOTIDE SEQUENCE</scope>
</reference>
<feature type="region of interest" description="Disordered" evidence="1">
    <location>
        <begin position="397"/>
        <end position="544"/>
    </location>
</feature>
<evidence type="ECO:0000256" key="1">
    <source>
        <dbReference type="SAM" id="MobiDB-lite"/>
    </source>
</evidence>
<feature type="compositionally biased region" description="Basic and acidic residues" evidence="1">
    <location>
        <begin position="444"/>
        <end position="488"/>
    </location>
</feature>
<feature type="compositionally biased region" description="Low complexity" evidence="1">
    <location>
        <begin position="657"/>
        <end position="669"/>
    </location>
</feature>
<keyword evidence="2" id="KW-1133">Transmembrane helix</keyword>
<sequence>MSERSLRGAETAGGDVPMWIYLGPIIVVVCAALLFFLLRYFFLRRWPLSSRQQTQSRELEKPSGSSPNAWGDCGPSLPNSALSPRPSTLAESSWKPTGHAQSHITQGSLSHGPTDLSLMRPSDFEAHGIAAADSAPESPWMHSAEVQPCSSDAERGGITKSRQETGEECGTPVLIQRLPPSLQQYRESERSEGQIIEMRKWSEGNTAEEAEAPPSHSQSQRSRACASESAVPRLALHAPPHSPLYSTATHIPVRTATGASLLSIPRRPVSYVHSRNDDTPRYDPPPRFLLESVSGSPVLSPLLPPKPRSILKQSTPASLGVPSERIGTCTASLASPRCSCSAVSQGGRGREREREIMKVTPLKLPAVRATAPSRGGEIPMDAHDWALCSSASRSSACVVPDRSQGPSAASAQPPAEASEEVEGGRLPSTGDGDMDTAALPSLRAETDEKGEVESEGKKEFKDPQIDEDLERSQTEKEIEKDEGGKKQVDCVTGEGENLTTQFDKTCPDERREGEATRGLEGQNRPPDSPGASPRSFAEGAAGVSVGGEVCSGPCCAGGMALGGGNFSLLSAGASAAGERRLSVHWSVSLGTPSSERRSSSSSQIVEVDVEFGGRGEEAAPRPRKRFARSPVAGRRDGGGFGLGFRIDDGEEDEEGSESSLEAWGSSLSSPPVAAEGVGERASDENQEQENEKKETDAVEQSRAPSTFGETETTSRPAELTKHTAPSVGLTGSTKNVILAAPPVPRMSSSSHQPAYNSAAVLPPPPPRCIVSSSSNRPRDRCADQSAEGGLRFGCKESNTADLIAKYWEERKKGLDAYMPTLREEKEAEHEGEGARAGERDTERPE</sequence>
<feature type="compositionally biased region" description="Basic and acidic residues" evidence="1">
    <location>
        <begin position="821"/>
        <end position="845"/>
    </location>
</feature>
<proteinExistence type="predicted"/>
<dbReference type="VEuPathDB" id="CryptoDB:Cvel_15815"/>
<gene>
    <name evidence="3" type="ORF">Cvel_15815</name>
</gene>
<feature type="compositionally biased region" description="Basic and acidic residues" evidence="1">
    <location>
        <begin position="611"/>
        <end position="620"/>
    </location>
</feature>
<organism evidence="3">
    <name type="scientific">Chromera velia CCMP2878</name>
    <dbReference type="NCBI Taxonomy" id="1169474"/>
    <lineage>
        <taxon>Eukaryota</taxon>
        <taxon>Sar</taxon>
        <taxon>Alveolata</taxon>
        <taxon>Colpodellida</taxon>
        <taxon>Chromeraceae</taxon>
        <taxon>Chromera</taxon>
    </lineage>
</organism>
<feature type="compositionally biased region" description="Basic and acidic residues" evidence="1">
    <location>
        <begin position="152"/>
        <end position="165"/>
    </location>
</feature>
<feature type="compositionally biased region" description="Low complexity" evidence="1">
    <location>
        <begin position="406"/>
        <end position="416"/>
    </location>
</feature>
<feature type="region of interest" description="Disordered" evidence="1">
    <location>
        <begin position="206"/>
        <end position="230"/>
    </location>
</feature>
<keyword evidence="2" id="KW-0472">Membrane</keyword>
<feature type="region of interest" description="Disordered" evidence="1">
    <location>
        <begin position="133"/>
        <end position="170"/>
    </location>
</feature>
<feature type="region of interest" description="Disordered" evidence="1">
    <location>
        <begin position="819"/>
        <end position="845"/>
    </location>
</feature>
<dbReference type="EMBL" id="CDMZ01000207">
    <property type="protein sequence ID" value="CEM09141.1"/>
    <property type="molecule type" value="Genomic_DNA"/>
</dbReference>
<feature type="compositionally biased region" description="Polar residues" evidence="1">
    <location>
        <begin position="746"/>
        <end position="755"/>
    </location>
</feature>
<evidence type="ECO:0000313" key="3">
    <source>
        <dbReference type="EMBL" id="CEM09141.1"/>
    </source>
</evidence>
<accession>A0A0G4FA29</accession>
<feature type="compositionally biased region" description="Polar residues" evidence="1">
    <location>
        <begin position="702"/>
        <end position="715"/>
    </location>
</feature>
<feature type="region of interest" description="Disordered" evidence="1">
    <location>
        <begin position="53"/>
        <end position="120"/>
    </location>
</feature>
<keyword evidence="2" id="KW-0812">Transmembrane</keyword>
<feature type="compositionally biased region" description="Basic and acidic residues" evidence="1">
    <location>
        <begin position="677"/>
        <end position="696"/>
    </location>
</feature>
<protein>
    <submittedName>
        <fullName evidence="3">Uncharacterized protein</fullName>
    </submittedName>
</protein>
<evidence type="ECO:0000256" key="2">
    <source>
        <dbReference type="SAM" id="Phobius"/>
    </source>
</evidence>
<feature type="transmembrane region" description="Helical" evidence="2">
    <location>
        <begin position="20"/>
        <end position="42"/>
    </location>
</feature>
<feature type="region of interest" description="Disordered" evidence="1">
    <location>
        <begin position="587"/>
        <end position="785"/>
    </location>
</feature>
<name>A0A0G4FA29_9ALVE</name>